<dbReference type="InterPro" id="IPR016102">
    <property type="entry name" value="Succinyl-CoA_synth-like"/>
</dbReference>
<dbReference type="InterPro" id="IPR013650">
    <property type="entry name" value="ATP-grasp_succ-CoA_synth-type"/>
</dbReference>
<evidence type="ECO:0000256" key="5">
    <source>
        <dbReference type="ARBA" id="ARBA00022842"/>
    </source>
</evidence>
<dbReference type="HAMAP" id="MF_00558">
    <property type="entry name" value="Succ_CoA_beta"/>
    <property type="match status" value="1"/>
</dbReference>
<comment type="caution">
    <text evidence="9">The sequence shown here is derived from an EMBL/GenBank/DDBJ whole genome shotgun (WGS) entry which is preliminary data.</text>
</comment>
<comment type="function">
    <text evidence="6">Succinyl-CoA synthetase functions in the citric acid cycle (TCA), coupling the hydrolysis of succinyl-CoA to the synthesis of either ATP or GTP and thus represents the only step of substrate-level phosphorylation in the TCA. The beta subunit provides nucleotide specificity of the enzyme and binds the substrate succinate, while the binding sites for coenzyme A and phosphate are found in the alpha subunit.</text>
</comment>
<dbReference type="InterPro" id="IPR013815">
    <property type="entry name" value="ATP_grasp_subdomain_1"/>
</dbReference>
<comment type="catalytic activity">
    <reaction evidence="6">
        <text>GTP + succinate + CoA = succinyl-CoA + GDP + phosphate</text>
        <dbReference type="Rhea" id="RHEA:22120"/>
        <dbReference type="ChEBI" id="CHEBI:30031"/>
        <dbReference type="ChEBI" id="CHEBI:37565"/>
        <dbReference type="ChEBI" id="CHEBI:43474"/>
        <dbReference type="ChEBI" id="CHEBI:57287"/>
        <dbReference type="ChEBI" id="CHEBI:57292"/>
        <dbReference type="ChEBI" id="CHEBI:58189"/>
    </reaction>
</comment>
<evidence type="ECO:0000256" key="2">
    <source>
        <dbReference type="ARBA" id="ARBA00022598"/>
    </source>
</evidence>
<evidence type="ECO:0000259" key="8">
    <source>
        <dbReference type="PROSITE" id="PS50975"/>
    </source>
</evidence>
<dbReference type="EC" id="6.2.1.5" evidence="6"/>
<evidence type="ECO:0000256" key="1">
    <source>
        <dbReference type="ARBA" id="ARBA00022532"/>
    </source>
</evidence>
<keyword evidence="2 6" id="KW-0436">Ligase</keyword>
<dbReference type="Pfam" id="PF08442">
    <property type="entry name" value="ATP-grasp_2"/>
    <property type="match status" value="1"/>
</dbReference>
<evidence type="ECO:0000256" key="7">
    <source>
        <dbReference type="PROSITE-ProRule" id="PRU00409"/>
    </source>
</evidence>
<dbReference type="InterPro" id="IPR005809">
    <property type="entry name" value="Succ_CoA_ligase-like_bsu"/>
</dbReference>
<dbReference type="SUPFAM" id="SSF56059">
    <property type="entry name" value="Glutathione synthetase ATP-binding domain-like"/>
    <property type="match status" value="1"/>
</dbReference>
<protein>
    <recommendedName>
        <fullName evidence="6">Succinate--CoA ligase [ADP-forming] subunit beta</fullName>
        <ecNumber evidence="6">6.2.1.5</ecNumber>
    </recommendedName>
    <alternativeName>
        <fullName evidence="6">Succinyl-CoA synthetase subunit beta</fullName>
        <shortName evidence="6">SCS-beta</shortName>
    </alternativeName>
</protein>
<name>A0ABU3PER5_9BURK</name>
<dbReference type="InterPro" id="IPR017866">
    <property type="entry name" value="Succ-CoA_synthase_bsu_CS"/>
</dbReference>
<gene>
    <name evidence="6 9" type="primary">sucC</name>
    <name evidence="9" type="ORF">RQP53_17175</name>
</gene>
<evidence type="ECO:0000313" key="10">
    <source>
        <dbReference type="Proteomes" id="UP001246372"/>
    </source>
</evidence>
<feature type="binding site" evidence="6">
    <location>
        <position position="46"/>
    </location>
    <ligand>
        <name>ATP</name>
        <dbReference type="ChEBI" id="CHEBI:30616"/>
    </ligand>
</feature>
<dbReference type="Gene3D" id="3.30.470.20">
    <property type="entry name" value="ATP-grasp fold, B domain"/>
    <property type="match status" value="1"/>
</dbReference>
<keyword evidence="10" id="KW-1185">Reference proteome</keyword>
<comment type="similarity">
    <text evidence="6">Belongs to the succinate/malate CoA ligase beta subunit family.</text>
</comment>
<comment type="pathway">
    <text evidence="6">Carbohydrate metabolism; tricarboxylic acid cycle; succinate from succinyl-CoA (ligase route): step 1/1.</text>
</comment>
<dbReference type="InterPro" id="IPR005811">
    <property type="entry name" value="SUCC_ACL_C"/>
</dbReference>
<feature type="domain" description="ATP-grasp" evidence="8">
    <location>
        <begin position="9"/>
        <end position="229"/>
    </location>
</feature>
<dbReference type="PIRSF" id="PIRSF001554">
    <property type="entry name" value="SucCS_beta"/>
    <property type="match status" value="1"/>
</dbReference>
<dbReference type="RefSeq" id="WP_315651898.1">
    <property type="nucleotide sequence ID" value="NZ_JAVXZY010000007.1"/>
</dbReference>
<feature type="binding site" evidence="6">
    <location>
        <position position="264"/>
    </location>
    <ligand>
        <name>substrate</name>
        <note>ligand shared with subunit alpha</note>
    </ligand>
</feature>
<evidence type="ECO:0000256" key="6">
    <source>
        <dbReference type="HAMAP-Rule" id="MF_00558"/>
    </source>
</evidence>
<dbReference type="InterPro" id="IPR011761">
    <property type="entry name" value="ATP-grasp"/>
</dbReference>
<sequence>MKIHEYQGKEILRQFGVPVPRGIPAFTVQEAVEAAQKLGGPVWVVKAQIHAGGRGKGGGVKLGRSLDDVKSLSEQILGMQLVTHQTGPEGQKVRRLYIEEGADIKNELYVSLVTDRGTQKVAFIASSEGGMDIEEVAHSTPEKILTEMIDPLVGLTVDQAKKIAAGIGLSGHSVDQAVDLFQKLYKCYMDTDASLVEINPLNCDSKGNLIALDAKFNFDANALFRHPEIVAYRDLDEEDPAEVEASKFDLAYISLDGNIGCLVNGAGLAMSTMDTIKLFGGEPANFLDVGGGATAEKVTEAFKIMLKNKAVKGILVNIFGGIMKCDTIAEGVITACKAVNLSVPLVVRMKGTNEELGKKMLAESGLPIIAADTMAEAATKIVAAVA</sequence>
<dbReference type="PANTHER" id="PTHR11815">
    <property type="entry name" value="SUCCINYL-COA SYNTHETASE BETA CHAIN"/>
    <property type="match status" value="1"/>
</dbReference>
<dbReference type="PROSITE" id="PS01217">
    <property type="entry name" value="SUCCINYL_COA_LIG_3"/>
    <property type="match status" value="1"/>
</dbReference>
<reference evidence="9" key="1">
    <citation type="submission" date="2023-09" db="EMBL/GenBank/DDBJ databases">
        <title>Paucibacter sp. APW11 Genome sequencing and assembly.</title>
        <authorList>
            <person name="Kim I."/>
        </authorList>
    </citation>
    <scope>NUCLEOTIDE SEQUENCE</scope>
    <source>
        <strain evidence="9">APW11</strain>
    </source>
</reference>
<comment type="catalytic activity">
    <reaction evidence="6">
        <text>succinate + ATP + CoA = succinyl-CoA + ADP + phosphate</text>
        <dbReference type="Rhea" id="RHEA:17661"/>
        <dbReference type="ChEBI" id="CHEBI:30031"/>
        <dbReference type="ChEBI" id="CHEBI:30616"/>
        <dbReference type="ChEBI" id="CHEBI:43474"/>
        <dbReference type="ChEBI" id="CHEBI:57287"/>
        <dbReference type="ChEBI" id="CHEBI:57292"/>
        <dbReference type="ChEBI" id="CHEBI:456216"/>
        <dbReference type="EC" id="6.2.1.5"/>
    </reaction>
</comment>
<evidence type="ECO:0000313" key="9">
    <source>
        <dbReference type="EMBL" id="MDT9001013.1"/>
    </source>
</evidence>
<organism evidence="9 10">
    <name type="scientific">Roseateles aquae</name>
    <dbReference type="NCBI Taxonomy" id="3077235"/>
    <lineage>
        <taxon>Bacteria</taxon>
        <taxon>Pseudomonadati</taxon>
        <taxon>Pseudomonadota</taxon>
        <taxon>Betaproteobacteria</taxon>
        <taxon>Burkholderiales</taxon>
        <taxon>Sphaerotilaceae</taxon>
        <taxon>Roseateles</taxon>
    </lineage>
</organism>
<feature type="binding site" evidence="6">
    <location>
        <begin position="321"/>
        <end position="323"/>
    </location>
    <ligand>
        <name>substrate</name>
        <note>ligand shared with subunit alpha</note>
    </ligand>
</feature>
<dbReference type="Gene3D" id="3.40.50.261">
    <property type="entry name" value="Succinyl-CoA synthetase domains"/>
    <property type="match status" value="1"/>
</dbReference>
<dbReference type="NCBIfam" id="NF001913">
    <property type="entry name" value="PRK00696.1"/>
    <property type="match status" value="1"/>
</dbReference>
<comment type="subunit">
    <text evidence="6">Heterotetramer of two alpha and two beta subunits.</text>
</comment>
<dbReference type="SUPFAM" id="SSF52210">
    <property type="entry name" value="Succinyl-CoA synthetase domains"/>
    <property type="match status" value="1"/>
</dbReference>
<evidence type="ECO:0000256" key="3">
    <source>
        <dbReference type="ARBA" id="ARBA00022723"/>
    </source>
</evidence>
<dbReference type="GO" id="GO:0004775">
    <property type="term" value="F:succinate-CoA ligase (ADP-forming) activity"/>
    <property type="evidence" value="ECO:0007669"/>
    <property type="project" value="UniProtKB-EC"/>
</dbReference>
<feature type="binding site" evidence="6">
    <location>
        <begin position="53"/>
        <end position="55"/>
    </location>
    <ligand>
        <name>ATP</name>
        <dbReference type="ChEBI" id="CHEBI:30616"/>
    </ligand>
</feature>
<keyword evidence="3 6" id="KW-0479">Metal-binding</keyword>
<dbReference type="PANTHER" id="PTHR11815:SF10">
    <property type="entry name" value="SUCCINATE--COA LIGASE [GDP-FORMING] SUBUNIT BETA, MITOCHONDRIAL"/>
    <property type="match status" value="1"/>
</dbReference>
<dbReference type="Gene3D" id="3.30.1490.20">
    <property type="entry name" value="ATP-grasp fold, A domain"/>
    <property type="match status" value="1"/>
</dbReference>
<accession>A0ABU3PER5</accession>
<proteinExistence type="inferred from homology"/>
<dbReference type="PROSITE" id="PS50975">
    <property type="entry name" value="ATP_GRASP"/>
    <property type="match status" value="1"/>
</dbReference>
<feature type="binding site" evidence="6">
    <location>
        <position position="107"/>
    </location>
    <ligand>
        <name>ATP</name>
        <dbReference type="ChEBI" id="CHEBI:30616"/>
    </ligand>
</feature>
<feature type="binding site" evidence="6">
    <location>
        <position position="99"/>
    </location>
    <ligand>
        <name>ATP</name>
        <dbReference type="ChEBI" id="CHEBI:30616"/>
    </ligand>
</feature>
<keyword evidence="6 7" id="KW-0067">ATP-binding</keyword>
<dbReference type="Proteomes" id="UP001246372">
    <property type="component" value="Unassembled WGS sequence"/>
</dbReference>
<dbReference type="NCBIfam" id="TIGR01016">
    <property type="entry name" value="sucCoAbeta"/>
    <property type="match status" value="1"/>
</dbReference>
<keyword evidence="5 6" id="KW-0460">Magnesium</keyword>
<evidence type="ECO:0000256" key="4">
    <source>
        <dbReference type="ARBA" id="ARBA00022741"/>
    </source>
</evidence>
<comment type="cofactor">
    <cofactor evidence="6">
        <name>Mg(2+)</name>
        <dbReference type="ChEBI" id="CHEBI:18420"/>
    </cofactor>
    <text evidence="6">Binds 1 Mg(2+) ion per subunit.</text>
</comment>
<keyword evidence="4 6" id="KW-0547">Nucleotide-binding</keyword>
<feature type="binding site" evidence="6">
    <location>
        <position position="213"/>
    </location>
    <ligand>
        <name>Mg(2+)</name>
        <dbReference type="ChEBI" id="CHEBI:18420"/>
    </ligand>
</feature>
<feature type="binding site" evidence="6">
    <location>
        <position position="102"/>
    </location>
    <ligand>
        <name>ATP</name>
        <dbReference type="ChEBI" id="CHEBI:30616"/>
    </ligand>
</feature>
<feature type="binding site" evidence="6">
    <location>
        <position position="199"/>
    </location>
    <ligand>
        <name>Mg(2+)</name>
        <dbReference type="ChEBI" id="CHEBI:18420"/>
    </ligand>
</feature>
<dbReference type="EMBL" id="JAVXZY010000007">
    <property type="protein sequence ID" value="MDT9001013.1"/>
    <property type="molecule type" value="Genomic_DNA"/>
</dbReference>
<keyword evidence="1 6" id="KW-0816">Tricarboxylic acid cycle</keyword>
<dbReference type="Pfam" id="PF00549">
    <property type="entry name" value="Ligase_CoA"/>
    <property type="match status" value="1"/>
</dbReference>